<sequence length="70" mass="7440">MAENQTSELVKSISYLLASVGAVNWGLVGLLDFNLVSALLGEGSLITQIVYIVVGLSGISSLFHVIKKYV</sequence>
<keyword evidence="1" id="KW-0812">Transmembrane</keyword>
<dbReference type="AlphaFoldDB" id="A0A2P1P8D4"/>
<dbReference type="OrthoDB" id="9812136at2"/>
<evidence type="ECO:0000313" key="2">
    <source>
        <dbReference type="EMBL" id="AVP87529.1"/>
    </source>
</evidence>
<feature type="transmembrane region" description="Helical" evidence="1">
    <location>
        <begin position="12"/>
        <end position="33"/>
    </location>
</feature>
<name>A0A2P1P8D4_9RICK</name>
<dbReference type="Proteomes" id="UP000241762">
    <property type="component" value="Chromosome"/>
</dbReference>
<dbReference type="KEGG" id="ptc:phytr_5860"/>
<accession>A0A2P1P8D4</accession>
<organism evidence="2 3">
    <name type="scientific">Candidatus Phycorickettsia trachydisci</name>
    <dbReference type="NCBI Taxonomy" id="2115978"/>
    <lineage>
        <taxon>Bacteria</taxon>
        <taxon>Pseudomonadati</taxon>
        <taxon>Pseudomonadota</taxon>
        <taxon>Alphaproteobacteria</taxon>
        <taxon>Rickettsiales</taxon>
        <taxon>Rickettsiaceae</taxon>
        <taxon>Candidatus Phycorickettsia</taxon>
    </lineage>
</organism>
<keyword evidence="1" id="KW-0472">Membrane</keyword>
<keyword evidence="1" id="KW-1133">Transmembrane helix</keyword>
<gene>
    <name evidence="2" type="ORF">phytr_5860</name>
</gene>
<reference evidence="2 3" key="1">
    <citation type="submission" date="2018-03" db="EMBL/GenBank/DDBJ databases">
        <title>A gene transfer event suggests a long-term partnership between eustigmatophyte algae and a novel lineage of endosymbiotic bacteria.</title>
        <authorList>
            <person name="Yurchenko T."/>
            <person name="Sevcikova T."/>
            <person name="Pribyl P."/>
            <person name="El Karkouri K."/>
            <person name="Klimes V."/>
            <person name="Amaral R."/>
            <person name="Zbrankova V."/>
            <person name="Kim E."/>
            <person name="Raoult D."/>
            <person name="Santos L.M.A."/>
            <person name="Elias M."/>
        </authorList>
    </citation>
    <scope>NUCLEOTIDE SEQUENCE [LARGE SCALE GENOMIC DNA]</scope>
    <source>
        <strain evidence="2">CCALA 838</strain>
    </source>
</reference>
<protein>
    <submittedName>
        <fullName evidence="2">Membrane protein</fullName>
    </submittedName>
</protein>
<dbReference type="RefSeq" id="WP_106874388.1">
    <property type="nucleotide sequence ID" value="NZ_CP027845.1"/>
</dbReference>
<evidence type="ECO:0000256" key="1">
    <source>
        <dbReference type="SAM" id="Phobius"/>
    </source>
</evidence>
<dbReference type="InterPro" id="IPR007211">
    <property type="entry name" value="DUF378"/>
</dbReference>
<evidence type="ECO:0000313" key="3">
    <source>
        <dbReference type="Proteomes" id="UP000241762"/>
    </source>
</evidence>
<dbReference type="PANTHER" id="PTHR37304:SF1">
    <property type="entry name" value="MEMBRANE PROTEIN"/>
    <property type="match status" value="1"/>
</dbReference>
<dbReference type="EMBL" id="CP027845">
    <property type="protein sequence ID" value="AVP87529.1"/>
    <property type="molecule type" value="Genomic_DNA"/>
</dbReference>
<dbReference type="PANTHER" id="PTHR37304">
    <property type="entry name" value="MEMBRANE PROTEIN-RELATED"/>
    <property type="match status" value="1"/>
</dbReference>
<feature type="transmembrane region" description="Helical" evidence="1">
    <location>
        <begin position="45"/>
        <end position="66"/>
    </location>
</feature>
<proteinExistence type="predicted"/>
<dbReference type="Pfam" id="PF04070">
    <property type="entry name" value="DUF378"/>
    <property type="match status" value="1"/>
</dbReference>
<keyword evidence="3" id="KW-1185">Reference proteome</keyword>